<evidence type="ECO:0000313" key="2">
    <source>
        <dbReference type="Proteomes" id="UP001304441"/>
    </source>
</evidence>
<dbReference type="EMBL" id="OR521058">
    <property type="protein sequence ID" value="WNO25844.1"/>
    <property type="molecule type" value="Genomic_DNA"/>
</dbReference>
<dbReference type="CDD" id="cd19958">
    <property type="entry name" value="pyocin_knob"/>
    <property type="match status" value="1"/>
</dbReference>
<protein>
    <submittedName>
        <fullName evidence="1">Minor tail protein</fullName>
    </submittedName>
</protein>
<gene>
    <name evidence="1" type="primary">22</name>
    <name evidence="1" type="ORF">SEA_ALTADENA_22</name>
</gene>
<reference evidence="1 2" key="1">
    <citation type="submission" date="2023-08" db="EMBL/GenBank/DDBJ databases">
        <authorList>
            <person name="Beyer A.R."/>
            <person name="Cuttino I."/>
            <person name="Clifton D.R."/>
            <person name="Poitier J.S."/>
            <person name="White J."/>
            <person name="Ko C."/>
            <person name="Russell D.A."/>
            <person name="Jacobs-Sera D."/>
            <person name="Hatfull G.F."/>
        </authorList>
    </citation>
    <scope>NUCLEOTIDE SEQUENCE [LARGE SCALE GENOMIC DNA]</scope>
</reference>
<proteinExistence type="predicted"/>
<keyword evidence="2" id="KW-1185">Reference proteome</keyword>
<sequence>MIYRGQLVELDADGRGWVRIPALAGSSAVGPLQIVPAGLSPDEGVLVASLRGRSDDLIVFSRELEADPGAPDWAEILNKPTTFPAAVHTHALSSLTGRLDFSQLPAFPELPAGVDLNSYITDGIWHQSQNADTASPAANYPAATAGLLEVKVATSTFVYQRYTVYNTGAEYTRARYNGSWSAWRLVPSRAEINAAFAPISHTHLWAHITDKPATFAPSAHGHAWTDLSGVPATFAPSAHTHTAAEISDASTIGRTVLKAADAAAARTAIGAGTSSLVLGTGSTNAMPGNRSFNYSEIVGTVPTAALPPLAVIDTTPVASQAAMLALPAQRGDMAIRTDIGKTYVLSTDSPGTLADWKEVLAAGQVTSVAGKTGVVSLVKADVGLGSVDNTADISKPVSTAQQTALNGKANTAHTHAIADVTGLQTQLDAKALASDIEAYVITLPAATALPNAYPTGISVGQIAAETGWPDTYSTVTTYRYGGSRSYQEVVKKITGERYWRAEGDANAWGAWQQVATDFNAGTGPWIPITLLNGWTGYTGGGNYYNGLRVRRVGRSIQVQGMIKGGAVSSIVGNFPSDLIPTDSAIHVVACGNTTTARSVGYFITGVSTRGSAATLTYDSGLSAPTFVSIDFLTPIYETP</sequence>
<dbReference type="Pfam" id="PF12789">
    <property type="entry name" value="PTR"/>
    <property type="match status" value="1"/>
</dbReference>
<evidence type="ECO:0000313" key="1">
    <source>
        <dbReference type="EMBL" id="WNO25844.1"/>
    </source>
</evidence>
<accession>A0AA96KHQ9</accession>
<organism evidence="1 2">
    <name type="scientific">Arthrobacter phage Altadena</name>
    <dbReference type="NCBI Taxonomy" id="3059064"/>
    <lineage>
        <taxon>Viruses</taxon>
        <taxon>Duplodnaviria</taxon>
        <taxon>Heunggongvirae</taxon>
        <taxon>Uroviricota</taxon>
        <taxon>Caudoviricetes</taxon>
        <taxon>Berryhillviridae</taxon>
        <taxon>Altadenavirus</taxon>
        <taxon>Altadenavirus altadena</taxon>
    </lineage>
</organism>
<name>A0AA96KHQ9_9CAUD</name>
<dbReference type="Proteomes" id="UP001304441">
    <property type="component" value="Segment"/>
</dbReference>